<dbReference type="AlphaFoldDB" id="A0A0C3BWH9"/>
<dbReference type="HOGENOM" id="CLU_1434601_0_0_1"/>
<keyword evidence="2" id="KW-0812">Transmembrane</keyword>
<reference evidence="4" key="2">
    <citation type="submission" date="2015-01" db="EMBL/GenBank/DDBJ databases">
        <title>Evolutionary Origins and Diversification of the Mycorrhizal Mutualists.</title>
        <authorList>
            <consortium name="DOE Joint Genome Institute"/>
            <consortium name="Mycorrhizal Genomics Consortium"/>
            <person name="Kohler A."/>
            <person name="Kuo A."/>
            <person name="Nagy L.G."/>
            <person name="Floudas D."/>
            <person name="Copeland A."/>
            <person name="Barry K.W."/>
            <person name="Cichocki N."/>
            <person name="Veneault-Fourrey C."/>
            <person name="LaButti K."/>
            <person name="Lindquist E.A."/>
            <person name="Lipzen A."/>
            <person name="Lundell T."/>
            <person name="Morin E."/>
            <person name="Murat C."/>
            <person name="Riley R."/>
            <person name="Ohm R."/>
            <person name="Sun H."/>
            <person name="Tunlid A."/>
            <person name="Henrissat B."/>
            <person name="Grigoriev I.V."/>
            <person name="Hibbett D.S."/>
            <person name="Martin F."/>
        </authorList>
    </citation>
    <scope>NUCLEOTIDE SEQUENCE [LARGE SCALE GENOMIC DNA]</scope>
    <source>
        <strain evidence="4">h7</strain>
    </source>
</reference>
<keyword evidence="2" id="KW-0472">Membrane</keyword>
<evidence type="ECO:0000256" key="1">
    <source>
        <dbReference type="SAM" id="MobiDB-lite"/>
    </source>
</evidence>
<keyword evidence="2" id="KW-1133">Transmembrane helix</keyword>
<reference evidence="3 4" key="1">
    <citation type="submission" date="2014-04" db="EMBL/GenBank/DDBJ databases">
        <authorList>
            <consortium name="DOE Joint Genome Institute"/>
            <person name="Kuo A."/>
            <person name="Gay G."/>
            <person name="Dore J."/>
            <person name="Kohler A."/>
            <person name="Nagy L.G."/>
            <person name="Floudas D."/>
            <person name="Copeland A."/>
            <person name="Barry K.W."/>
            <person name="Cichocki N."/>
            <person name="Veneault-Fourrey C."/>
            <person name="LaButti K."/>
            <person name="Lindquist E.A."/>
            <person name="Lipzen A."/>
            <person name="Lundell T."/>
            <person name="Morin E."/>
            <person name="Murat C."/>
            <person name="Sun H."/>
            <person name="Tunlid A."/>
            <person name="Henrissat B."/>
            <person name="Grigoriev I.V."/>
            <person name="Hibbett D.S."/>
            <person name="Martin F."/>
            <person name="Nordberg H.P."/>
            <person name="Cantor M.N."/>
            <person name="Hua S.X."/>
        </authorList>
    </citation>
    <scope>NUCLEOTIDE SEQUENCE [LARGE SCALE GENOMIC DNA]</scope>
    <source>
        <strain evidence="4">h7</strain>
    </source>
</reference>
<organism evidence="3 4">
    <name type="scientific">Hebeloma cylindrosporum</name>
    <dbReference type="NCBI Taxonomy" id="76867"/>
    <lineage>
        <taxon>Eukaryota</taxon>
        <taxon>Fungi</taxon>
        <taxon>Dikarya</taxon>
        <taxon>Basidiomycota</taxon>
        <taxon>Agaricomycotina</taxon>
        <taxon>Agaricomycetes</taxon>
        <taxon>Agaricomycetidae</taxon>
        <taxon>Agaricales</taxon>
        <taxon>Agaricineae</taxon>
        <taxon>Hymenogastraceae</taxon>
        <taxon>Hebeloma</taxon>
    </lineage>
</organism>
<sequence length="189" mass="20591">MSLSSQPPLPTDTMPSNAVLHPNHPHPPLRGGGGGNPQNIVDGLMRRLRDQMIPIPSIAVVSAILLKQVEVLKRNISALVHVLKNNNISRAILGRGLIAASLPVVLPSLAVVLVNAVGFTAAGVARGAFLGRYNKMFIQNSNSLHYAIYVTQHLLRRLSKVSFGVQMLVASSPCFRHLGRRLRLHRQCR</sequence>
<feature type="transmembrane region" description="Helical" evidence="2">
    <location>
        <begin position="104"/>
        <end position="129"/>
    </location>
</feature>
<name>A0A0C3BWH9_HEBCY</name>
<dbReference type="Proteomes" id="UP000053424">
    <property type="component" value="Unassembled WGS sequence"/>
</dbReference>
<evidence type="ECO:0000313" key="4">
    <source>
        <dbReference type="Proteomes" id="UP000053424"/>
    </source>
</evidence>
<dbReference type="EMBL" id="KN831805">
    <property type="protein sequence ID" value="KIM36439.1"/>
    <property type="molecule type" value="Genomic_DNA"/>
</dbReference>
<evidence type="ECO:0000256" key="2">
    <source>
        <dbReference type="SAM" id="Phobius"/>
    </source>
</evidence>
<gene>
    <name evidence="3" type="ORF">M413DRAFT_449148</name>
</gene>
<dbReference type="OrthoDB" id="3068660at2759"/>
<evidence type="ECO:0000313" key="3">
    <source>
        <dbReference type="EMBL" id="KIM36439.1"/>
    </source>
</evidence>
<accession>A0A0C3BWH9</accession>
<proteinExistence type="predicted"/>
<protein>
    <submittedName>
        <fullName evidence="3">Uncharacterized protein</fullName>
    </submittedName>
</protein>
<feature type="region of interest" description="Disordered" evidence="1">
    <location>
        <begin position="1"/>
        <end position="35"/>
    </location>
</feature>
<keyword evidence="4" id="KW-1185">Reference proteome</keyword>